<dbReference type="InterPro" id="IPR000120">
    <property type="entry name" value="Amidase"/>
</dbReference>
<comment type="similarity">
    <text evidence="1">Belongs to the amidase family.</text>
</comment>
<dbReference type="Pfam" id="PF01425">
    <property type="entry name" value="Amidase"/>
    <property type="match status" value="1"/>
</dbReference>
<gene>
    <name evidence="3" type="ORF">GCM10022222_64510</name>
</gene>
<evidence type="ECO:0000259" key="2">
    <source>
        <dbReference type="Pfam" id="PF01425"/>
    </source>
</evidence>
<organism evidence="3 4">
    <name type="scientific">Amycolatopsis ultiminotia</name>
    <dbReference type="NCBI Taxonomy" id="543629"/>
    <lineage>
        <taxon>Bacteria</taxon>
        <taxon>Bacillati</taxon>
        <taxon>Actinomycetota</taxon>
        <taxon>Actinomycetes</taxon>
        <taxon>Pseudonocardiales</taxon>
        <taxon>Pseudonocardiaceae</taxon>
        <taxon>Amycolatopsis</taxon>
    </lineage>
</organism>
<dbReference type="PANTHER" id="PTHR11895:SF7">
    <property type="entry name" value="GLUTAMYL-TRNA(GLN) AMIDOTRANSFERASE SUBUNIT A, MITOCHONDRIAL"/>
    <property type="match status" value="1"/>
</dbReference>
<comment type="caution">
    <text evidence="3">The sequence shown here is derived from an EMBL/GenBank/DDBJ whole genome shotgun (WGS) entry which is preliminary data.</text>
</comment>
<keyword evidence="4" id="KW-1185">Reference proteome</keyword>
<dbReference type="EMBL" id="BAAAZN010000017">
    <property type="protein sequence ID" value="GAA3571500.1"/>
    <property type="molecule type" value="Genomic_DNA"/>
</dbReference>
<dbReference type="PANTHER" id="PTHR11895">
    <property type="entry name" value="TRANSAMIDASE"/>
    <property type="match status" value="1"/>
</dbReference>
<evidence type="ECO:0000256" key="1">
    <source>
        <dbReference type="ARBA" id="ARBA00009199"/>
    </source>
</evidence>
<evidence type="ECO:0000313" key="3">
    <source>
        <dbReference type="EMBL" id="GAA3571500.1"/>
    </source>
</evidence>
<feature type="domain" description="Amidase" evidence="2">
    <location>
        <begin position="22"/>
        <end position="425"/>
    </location>
</feature>
<name>A0ABP6XRI6_9PSEU</name>
<dbReference type="InterPro" id="IPR036928">
    <property type="entry name" value="AS_sf"/>
</dbReference>
<dbReference type="InterPro" id="IPR023631">
    <property type="entry name" value="Amidase_dom"/>
</dbReference>
<dbReference type="Proteomes" id="UP001500689">
    <property type="component" value="Unassembled WGS sequence"/>
</dbReference>
<protein>
    <submittedName>
        <fullName evidence="3">Amidase</fullName>
    </submittedName>
</protein>
<sequence>MAQTAVEIARSVRAGELDPVRVTDEALARIAAADPIVGAFRKVRVEQARTEAAEVAARPDLPELPLAGVPVAVKDVTEVAGEYAAWGSAAGARTPFTSDGVIAARLRAAGAVIVGLTRVPELCIYPMTDGPDAVTHNPWNPAFTAGGSSGGSAAAVAAGLVPIAHGTDGLGSIRLPSAMCGLVGLKPGRGVVREPSEGWFGMAAHGPIATTPADAALLLSVLAERPEWATLPEPGRQRIAVSTQVPFTRAPLPRPLGAAVTQAAGLLRGAGHSVTEATPRYPLSTLNGMLARWFAGPAEQAAEDGFDPARLEPRTRTHVRLGKLTARSVHDRTRTEWLSIAEAFFTDHDVLVTPTLATLPPKARRRHRHPWPVTALPAVRVAGFTGMWNLAGYPAITVPIGRHPVHHLATCVQLVAMPGSEPLLLGMAAQLEAANPWPRTV</sequence>
<proteinExistence type="inferred from homology"/>
<reference evidence="4" key="1">
    <citation type="journal article" date="2019" name="Int. J. Syst. Evol. Microbiol.">
        <title>The Global Catalogue of Microorganisms (GCM) 10K type strain sequencing project: providing services to taxonomists for standard genome sequencing and annotation.</title>
        <authorList>
            <consortium name="The Broad Institute Genomics Platform"/>
            <consortium name="The Broad Institute Genome Sequencing Center for Infectious Disease"/>
            <person name="Wu L."/>
            <person name="Ma J."/>
        </authorList>
    </citation>
    <scope>NUCLEOTIDE SEQUENCE [LARGE SCALE GENOMIC DNA]</scope>
    <source>
        <strain evidence="4">JCM 16898</strain>
    </source>
</reference>
<dbReference type="SUPFAM" id="SSF75304">
    <property type="entry name" value="Amidase signature (AS) enzymes"/>
    <property type="match status" value="1"/>
</dbReference>
<dbReference type="RefSeq" id="WP_344866649.1">
    <property type="nucleotide sequence ID" value="NZ_BAAAZN010000017.1"/>
</dbReference>
<dbReference type="Gene3D" id="3.90.1300.10">
    <property type="entry name" value="Amidase signature (AS) domain"/>
    <property type="match status" value="1"/>
</dbReference>
<accession>A0ABP6XRI6</accession>
<evidence type="ECO:0000313" key="4">
    <source>
        <dbReference type="Proteomes" id="UP001500689"/>
    </source>
</evidence>